<dbReference type="EMBL" id="JABRWQ010000008">
    <property type="protein sequence ID" value="NRD24827.1"/>
    <property type="molecule type" value="Genomic_DNA"/>
</dbReference>
<evidence type="ECO:0008006" key="3">
    <source>
        <dbReference type="Google" id="ProtNLM"/>
    </source>
</evidence>
<organism evidence="1 2">
    <name type="scientific">Winogradskyella litoriviva</name>
    <dbReference type="NCBI Taxonomy" id="1220182"/>
    <lineage>
        <taxon>Bacteria</taxon>
        <taxon>Pseudomonadati</taxon>
        <taxon>Bacteroidota</taxon>
        <taxon>Flavobacteriia</taxon>
        <taxon>Flavobacteriales</taxon>
        <taxon>Flavobacteriaceae</taxon>
        <taxon>Winogradskyella</taxon>
    </lineage>
</organism>
<protein>
    <recommendedName>
        <fullName evidence="3">STAS/SEC14 domain-containing protein</fullName>
    </recommendedName>
</protein>
<dbReference type="Proteomes" id="UP000805085">
    <property type="component" value="Unassembled WGS sequence"/>
</dbReference>
<comment type="caution">
    <text evidence="1">The sequence shown here is derived from an EMBL/GenBank/DDBJ whole genome shotgun (WGS) entry which is preliminary data.</text>
</comment>
<accession>A0ABX2E8X9</accession>
<reference evidence="1 2" key="1">
    <citation type="journal article" date="2015" name="Int. J. Syst. Evol. Microbiol.">
        <title>Winogradskyella litoriviva sp. nov., isolated from coastal seawater.</title>
        <authorList>
            <person name="Nedashkovskaya O.I."/>
            <person name="Kukhlevskiy A.D."/>
            <person name="Zhukova N.V."/>
            <person name="Kim S.J."/>
            <person name="Rhee S.K."/>
            <person name="Mikhailov V.V."/>
        </authorList>
    </citation>
    <scope>NUCLEOTIDE SEQUENCE [LARGE SCALE GENOMIC DNA]</scope>
    <source>
        <strain evidence="1 2">KMM6491</strain>
    </source>
</reference>
<keyword evidence="2" id="KW-1185">Reference proteome</keyword>
<sequence>MKTYKLSFGEIIILKDNLAEVIINEGVLLDIEMVYEYHNFLLKHLTAPFSLLINKKYPYTYTFRAQKEIGNLEEINLMAVTVEGFNGKKSTEFLIALNKSNNWNIKTFSTRLEALSWIEKHQ</sequence>
<dbReference type="RefSeq" id="WP_173302463.1">
    <property type="nucleotide sequence ID" value="NZ_JABRWQ010000008.1"/>
</dbReference>
<gene>
    <name evidence="1" type="ORF">HNV10_16355</name>
</gene>
<name>A0ABX2E8X9_9FLAO</name>
<evidence type="ECO:0000313" key="2">
    <source>
        <dbReference type="Proteomes" id="UP000805085"/>
    </source>
</evidence>
<proteinExistence type="predicted"/>
<evidence type="ECO:0000313" key="1">
    <source>
        <dbReference type="EMBL" id="NRD24827.1"/>
    </source>
</evidence>